<dbReference type="PROSITE" id="PS51000">
    <property type="entry name" value="HTH_DEOR_2"/>
    <property type="match status" value="1"/>
</dbReference>
<organism evidence="4 5">
    <name type="scientific">Kribbella voronezhensis</name>
    <dbReference type="NCBI Taxonomy" id="2512212"/>
    <lineage>
        <taxon>Bacteria</taxon>
        <taxon>Bacillati</taxon>
        <taxon>Actinomycetota</taxon>
        <taxon>Actinomycetes</taxon>
        <taxon>Propionibacteriales</taxon>
        <taxon>Kribbellaceae</taxon>
        <taxon>Kribbella</taxon>
    </lineage>
</organism>
<dbReference type="EMBL" id="SOCE01000002">
    <property type="protein sequence ID" value="TDU83166.1"/>
    <property type="molecule type" value="Genomic_DNA"/>
</dbReference>
<dbReference type="PANTHER" id="PTHR34580:SF3">
    <property type="entry name" value="PROTEIN PAFB"/>
    <property type="match status" value="1"/>
</dbReference>
<feature type="domain" description="HTH deoR-type" evidence="3">
    <location>
        <begin position="4"/>
        <end position="59"/>
    </location>
</feature>
<accession>A0A4R7SWZ3</accession>
<dbReference type="SUPFAM" id="SSF46785">
    <property type="entry name" value="Winged helix' DNA-binding domain"/>
    <property type="match status" value="1"/>
</dbReference>
<sequence>MLETSARLLRLLSLLQKRRDWTGPELAERLGISTRTLRTDIERLRTLGYPVHAQPGVAGGYRLGCGCRVAAVVAG</sequence>
<evidence type="ECO:0000256" key="2">
    <source>
        <dbReference type="ARBA" id="ARBA00023163"/>
    </source>
</evidence>
<dbReference type="InterPro" id="IPR001034">
    <property type="entry name" value="DeoR_HTH"/>
</dbReference>
<dbReference type="InterPro" id="IPR036390">
    <property type="entry name" value="WH_DNA-bd_sf"/>
</dbReference>
<dbReference type="InterPro" id="IPR051534">
    <property type="entry name" value="CBASS_pafABC_assoc_protein"/>
</dbReference>
<dbReference type="InterPro" id="IPR036388">
    <property type="entry name" value="WH-like_DNA-bd_sf"/>
</dbReference>
<dbReference type="GO" id="GO:0003700">
    <property type="term" value="F:DNA-binding transcription factor activity"/>
    <property type="evidence" value="ECO:0007669"/>
    <property type="project" value="InterPro"/>
</dbReference>
<reference evidence="4 5" key="1">
    <citation type="submission" date="2019-03" db="EMBL/GenBank/DDBJ databases">
        <title>Genomic Encyclopedia of Type Strains, Phase III (KMG-III): the genomes of soil and plant-associated and newly described type strains.</title>
        <authorList>
            <person name="Whitman W."/>
        </authorList>
    </citation>
    <scope>NUCLEOTIDE SEQUENCE [LARGE SCALE GENOMIC DNA]</scope>
    <source>
        <strain evidence="4 5">VKM Ac-2575</strain>
    </source>
</reference>
<evidence type="ECO:0000259" key="3">
    <source>
        <dbReference type="PROSITE" id="PS51000"/>
    </source>
</evidence>
<proteinExistence type="predicted"/>
<dbReference type="InterPro" id="IPR013196">
    <property type="entry name" value="HTH_11"/>
</dbReference>
<comment type="caution">
    <text evidence="4">The sequence shown here is derived from an EMBL/GenBank/DDBJ whole genome shotgun (WGS) entry which is preliminary data.</text>
</comment>
<keyword evidence="5" id="KW-1185">Reference proteome</keyword>
<evidence type="ECO:0000313" key="4">
    <source>
        <dbReference type="EMBL" id="TDU83166.1"/>
    </source>
</evidence>
<dbReference type="Gene3D" id="1.10.10.10">
    <property type="entry name" value="Winged helix-like DNA-binding domain superfamily/Winged helix DNA-binding domain"/>
    <property type="match status" value="1"/>
</dbReference>
<gene>
    <name evidence="4" type="ORF">EV138_5626</name>
</gene>
<name>A0A4R7SWZ3_9ACTN</name>
<dbReference type="Pfam" id="PF08279">
    <property type="entry name" value="HTH_11"/>
    <property type="match status" value="1"/>
</dbReference>
<dbReference type="PANTHER" id="PTHR34580">
    <property type="match status" value="1"/>
</dbReference>
<evidence type="ECO:0000256" key="1">
    <source>
        <dbReference type="ARBA" id="ARBA00023015"/>
    </source>
</evidence>
<evidence type="ECO:0000313" key="5">
    <source>
        <dbReference type="Proteomes" id="UP000295151"/>
    </source>
</evidence>
<dbReference type="Proteomes" id="UP000295151">
    <property type="component" value="Unassembled WGS sequence"/>
</dbReference>
<protein>
    <submittedName>
        <fullName evidence="4">HTH domain-containing protein</fullName>
    </submittedName>
</protein>
<keyword evidence="2" id="KW-0804">Transcription</keyword>
<keyword evidence="1" id="KW-0805">Transcription regulation</keyword>
<dbReference type="AlphaFoldDB" id="A0A4R7SWZ3"/>